<dbReference type="EMBL" id="JAGETX010000025">
    <property type="protein sequence ID" value="MBO3273146.1"/>
    <property type="molecule type" value="Genomic_DNA"/>
</dbReference>
<sequence>MHLILAGIAQARVAILLVSAAFLASTFIQEQELPRLLFKSRQRTCRVLWLVVEDCDWQTSPLQEIIALHDPAVPLATLPAAQQQDTLIQLRQSVAAALA</sequence>
<name>A0ABS3THL7_9BACT</name>
<dbReference type="Proteomes" id="UP000670527">
    <property type="component" value="Unassembled WGS sequence"/>
</dbReference>
<comment type="caution">
    <text evidence="1">The sequence shown here is derived from an EMBL/GenBank/DDBJ whole genome shotgun (WGS) entry which is preliminary data.</text>
</comment>
<gene>
    <name evidence="1" type="ORF">J4D97_21025</name>
</gene>
<accession>A0ABS3THL7</accession>
<reference evidence="1 2" key="1">
    <citation type="submission" date="2021-03" db="EMBL/GenBank/DDBJ databases">
        <authorList>
            <person name="Kim M.K."/>
        </authorList>
    </citation>
    <scope>NUCLEOTIDE SEQUENCE [LARGE SCALE GENOMIC DNA]</scope>
    <source>
        <strain evidence="1 2">BT507</strain>
    </source>
</reference>
<evidence type="ECO:0000313" key="1">
    <source>
        <dbReference type="EMBL" id="MBO3273146.1"/>
    </source>
</evidence>
<dbReference type="RefSeq" id="WP_208309290.1">
    <property type="nucleotide sequence ID" value="NZ_JAGETX010000025.1"/>
</dbReference>
<dbReference type="SUPFAM" id="SSF52200">
    <property type="entry name" value="Toll/Interleukin receptor TIR domain"/>
    <property type="match status" value="1"/>
</dbReference>
<organism evidence="1 2">
    <name type="scientific">Hymenobacter defluvii</name>
    <dbReference type="NCBI Taxonomy" id="2054411"/>
    <lineage>
        <taxon>Bacteria</taxon>
        <taxon>Pseudomonadati</taxon>
        <taxon>Bacteroidota</taxon>
        <taxon>Cytophagia</taxon>
        <taxon>Cytophagales</taxon>
        <taxon>Hymenobacteraceae</taxon>
        <taxon>Hymenobacter</taxon>
    </lineage>
</organism>
<evidence type="ECO:0000313" key="2">
    <source>
        <dbReference type="Proteomes" id="UP000670527"/>
    </source>
</evidence>
<keyword evidence="2" id="KW-1185">Reference proteome</keyword>
<proteinExistence type="predicted"/>
<dbReference type="InterPro" id="IPR035897">
    <property type="entry name" value="Toll_tir_struct_dom_sf"/>
</dbReference>
<protein>
    <submittedName>
        <fullName evidence="1">Uncharacterized protein</fullName>
    </submittedName>
</protein>